<keyword evidence="1" id="KW-0808">Transferase</keyword>
<protein>
    <submittedName>
        <fullName evidence="1">RNA-dependent RNA polymerase</fullName>
    </submittedName>
</protein>
<sequence length="1241" mass="139744">MKRKGGIGEENSIDERIIHGLQKCWNECYKPRAGTLNQNLVQVILGYRCSQCVHYLDVKYAKPHHAGGQSGHLCLSFSPGVRIIADLMSKNHDFPFFLRRTGVVAHMDATELGAGVPLIWWEVHELMSHTATGTITTRIEGLLCHLWLQRAEKNLFGLMFEKREPFKTIREVILDRNDILTYDVTGVTPVAVSKKWWSETENDGEAACDVLAMESLIIGEFWRGVVRRRDLSDRLARWLAVCLRLFYGATLFVTGATALSLEQSAQVQPGHQPLLRVPIEHVDLQGTWFPVRHKYGNQEVQRIFEQAIDKATRVDLHLRNLESGFLEEQTTNSSGIPENLLAGLKKEIQQMVSLRNVHMITKVRQARIVDALITIDTKFTSMEEFIQGLNEPGKAGQRQQVERRPRIIQMVRTCQQLVGYLIRLVLKDIYMSSEFASTGKNVGDVRDMRVALEISSRPGFKSSNDIKGMDMSTRKPQVDFNFELAHVAFGQLQNQSLPCFFRESVTETNQVRVQVKKEGQVFSTLYGICQYILALGRQAFESRTIFADGHFQSEVETSARGFRSGWYPTSDNHNELGIETLEYIKNTLYKLDLEPLGVSPGQVEIQGAVAGDDQVLGVKVLGVTCPETIGKVSQLVIRRLTSLMESFGYSCDPSISAHSAEFLKQVGVCGAPELFPSRLLLFTAERGDTANVNMVGQIGVQMAMLREKVSRSPNSEGWIDFMISGVLTLGSLTLYQGPGGEVARKRYLGGKLGIRSETGKKIRRTPGHAQWCRVFEWKVITKNGFGTATLAVPRLLWYNNHVQGLPPPPFRSVQGIQVPSGSQYTIPSTAVYWHLLQALKIDVNYDEVVERILLCGSGAEGAELMEKISRVLINLGFDEWRQMDRDFLIQTLLARGGRIPLELEWSFRTELLDKLNCACGLWLAKKLPLVQRERPARNEPLFRGWQQTGNRLLDPRKSAKSGQAAEHLLCEYQIDIPRDMAYYNRAGARIDQALEVVTTVVQEQLEEDVKVFLLLSQQPAWQSYRDLFVSGWYDVVPSGSFVGPQHPVVYFRGWGHAVPGDSEVAWLINALGVPAIHEDSFSRLSHRFGDDLRLPGSVDRYVALGKRCLRAGGDAYQLFLDVVGLNTRDGDRLAKYIRTKGQLYDHIPFAHNPRQTFFFGVDPEVISTRILVDYYPGGRKTQNHIFKTTCLTSIVSMLPGYIRPIIMENAESYHPFVIPSYSILLSPSLSAFLARAPRVPL</sequence>
<organism evidence="1">
    <name type="scientific">Qinghe tick reovirus</name>
    <dbReference type="NCBI Taxonomy" id="2977137"/>
    <lineage>
        <taxon>Viruses</taxon>
        <taxon>Riboviria</taxon>
        <taxon>Orthornavirae</taxon>
        <taxon>Duplornaviricota</taxon>
        <taxon>Resentoviricetes</taxon>
        <taxon>Reovirales</taxon>
    </lineage>
</organism>
<reference evidence="1" key="1">
    <citation type="submission" date="2022-08" db="EMBL/GenBank/DDBJ databases">
        <title>Metatranscriptomics reveals the diversity of tick virome in northwest China.</title>
        <authorList>
            <person name="Kong Y."/>
            <person name="Li Y."/>
            <person name="Zhang G."/>
            <person name="Jiang L."/>
            <person name="Wang P."/>
            <person name="Zhang S."/>
            <person name="Zheng X."/>
        </authorList>
    </citation>
    <scope>NUCLEOTIDE SEQUENCE</scope>
    <source>
        <strain evidence="1">QH19-6</strain>
    </source>
</reference>
<dbReference type="EMBL" id="OP312991">
    <property type="protein sequence ID" value="UXL90843.1"/>
    <property type="molecule type" value="Genomic_RNA"/>
</dbReference>
<dbReference type="GO" id="GO:0003968">
    <property type="term" value="F:RNA-directed RNA polymerase activity"/>
    <property type="evidence" value="ECO:0007669"/>
    <property type="project" value="UniProtKB-KW"/>
</dbReference>
<gene>
    <name evidence="1" type="primary">RdRp</name>
</gene>
<dbReference type="Pfam" id="PF22212">
    <property type="entry name" value="CPV_RdRP_pol_dom"/>
    <property type="match status" value="1"/>
</dbReference>
<evidence type="ECO:0000313" key="1">
    <source>
        <dbReference type="EMBL" id="UXL90843.1"/>
    </source>
</evidence>
<keyword evidence="1" id="KW-0548">Nucleotidyltransferase</keyword>
<proteinExistence type="predicted"/>
<dbReference type="Gene3D" id="3.90.1850.10">
    <property type="entry name" value="RNA-directed RNA polymerase lambda-3"/>
    <property type="match status" value="1"/>
</dbReference>
<name>A0A977WM86_9REOV</name>
<accession>A0A977WM86</accession>
<keyword evidence="1" id="KW-0696">RNA-directed RNA polymerase</keyword>